<dbReference type="Gene3D" id="3.40.190.10">
    <property type="entry name" value="Periplasmic binding protein-like II"/>
    <property type="match status" value="2"/>
</dbReference>
<dbReference type="PANTHER" id="PTHR30118">
    <property type="entry name" value="HTH-TYPE TRANSCRIPTIONAL REGULATOR LEUO-RELATED"/>
    <property type="match status" value="1"/>
</dbReference>
<evidence type="ECO:0000256" key="2">
    <source>
        <dbReference type="ARBA" id="ARBA00009437"/>
    </source>
</evidence>
<gene>
    <name evidence="9" type="ORF">LQG66_01230</name>
</gene>
<comment type="function">
    <text evidence="1">NodD regulates the expression of the nodABCFE genes which encode other nodulation proteins. NodD is also a negative regulator of its own expression. Binds flavonoids as inducers.</text>
</comment>
<dbReference type="InterPro" id="IPR000847">
    <property type="entry name" value="LysR_HTH_N"/>
</dbReference>
<evidence type="ECO:0000256" key="6">
    <source>
        <dbReference type="ARBA" id="ARBA00023163"/>
    </source>
</evidence>
<dbReference type="Proteomes" id="UP001431010">
    <property type="component" value="Chromosome"/>
</dbReference>
<organism evidence="9 10">
    <name type="scientific">Bradyrhizobium ontarionense</name>
    <dbReference type="NCBI Taxonomy" id="2898149"/>
    <lineage>
        <taxon>Bacteria</taxon>
        <taxon>Pseudomonadati</taxon>
        <taxon>Pseudomonadota</taxon>
        <taxon>Alphaproteobacteria</taxon>
        <taxon>Hyphomicrobiales</taxon>
        <taxon>Nitrobacteraceae</taxon>
        <taxon>Bradyrhizobium</taxon>
    </lineage>
</organism>
<reference evidence="9" key="1">
    <citation type="journal article" date="2024" name="Antonie Van Leeuwenhoek">
        <title>Bradyrhizobium ontarionense sp. nov., a novel bacterial symbiont isolated from Aeschynomene indica (Indian jointvetch), harbours photosynthesis, nitrogen fixation and nitrous oxide (N2O) reductase genes.</title>
        <authorList>
            <person name="Bromfield E.S.P."/>
            <person name="Cloutier S."/>
        </authorList>
    </citation>
    <scope>NUCLEOTIDE SEQUENCE</scope>
    <source>
        <strain evidence="9">A19</strain>
    </source>
</reference>
<dbReference type="EMBL" id="CP088156">
    <property type="protein sequence ID" value="UFZ04973.1"/>
    <property type="molecule type" value="Genomic_DNA"/>
</dbReference>
<dbReference type="InterPro" id="IPR005119">
    <property type="entry name" value="LysR_subst-bd"/>
</dbReference>
<evidence type="ECO:0000313" key="10">
    <source>
        <dbReference type="Proteomes" id="UP001431010"/>
    </source>
</evidence>
<dbReference type="RefSeq" id="WP_231322518.1">
    <property type="nucleotide sequence ID" value="NZ_CP088156.1"/>
</dbReference>
<dbReference type="Pfam" id="PF00126">
    <property type="entry name" value="HTH_1"/>
    <property type="match status" value="1"/>
</dbReference>
<proteinExistence type="inferred from homology"/>
<keyword evidence="4" id="KW-0805">Transcription regulation</keyword>
<dbReference type="Pfam" id="PF03466">
    <property type="entry name" value="LysR_substrate"/>
    <property type="match status" value="1"/>
</dbReference>
<dbReference type="PANTHER" id="PTHR30118:SF15">
    <property type="entry name" value="TRANSCRIPTIONAL REGULATORY PROTEIN"/>
    <property type="match status" value="1"/>
</dbReference>
<evidence type="ECO:0000256" key="5">
    <source>
        <dbReference type="ARBA" id="ARBA00023125"/>
    </source>
</evidence>
<feature type="domain" description="HTH lysR-type" evidence="8">
    <location>
        <begin position="12"/>
        <end position="69"/>
    </location>
</feature>
<evidence type="ECO:0000313" key="9">
    <source>
        <dbReference type="EMBL" id="UFZ04973.1"/>
    </source>
</evidence>
<dbReference type="SUPFAM" id="SSF53850">
    <property type="entry name" value="Periplasmic binding protein-like II"/>
    <property type="match status" value="1"/>
</dbReference>
<comment type="similarity">
    <text evidence="2">Belongs to the LysR transcriptional regulatory family.</text>
</comment>
<dbReference type="CDD" id="cd08459">
    <property type="entry name" value="PBP2_DntR_NahR_LinR_like"/>
    <property type="match status" value="1"/>
</dbReference>
<keyword evidence="5" id="KW-0238">DNA-binding</keyword>
<keyword evidence="6" id="KW-0804">Transcription</keyword>
<sequence length="331" mass="37220">MRHQDHAETNLLDPRLLRLFDALFATGSVTKAAEKLGQSQPTISIWLARLRKELDDPLFVRSADGMLPTPRAEALIGTARQALEMLRRLAELRTDFDPTTAKRRFAICMTDGSHVTLLPSILAHVRRVAPRVRIEATLIGADTPRMLQSGEADLALGYISDLDAGHFQQALFPQDWVCLANAKHARIRDRITVKEFRREAHVLIRSGTGHQLLAGALQEQRMVLDVALELPGFLGLPAIVGTTDLIATLPRHIGETLAHYYGLRVLNCPLAIAEFTVKQYWHARFHHDPASQWLRGVCAELFQQQEVRGLHRSSRSRKRRPRDLQSQGSAR</sequence>
<keyword evidence="10" id="KW-1185">Reference proteome</keyword>
<evidence type="ECO:0000256" key="7">
    <source>
        <dbReference type="SAM" id="MobiDB-lite"/>
    </source>
</evidence>
<keyword evidence="3" id="KW-0536">Nodulation</keyword>
<evidence type="ECO:0000259" key="8">
    <source>
        <dbReference type="PROSITE" id="PS50931"/>
    </source>
</evidence>
<dbReference type="InterPro" id="IPR050389">
    <property type="entry name" value="LysR-type_TF"/>
</dbReference>
<protein>
    <submittedName>
        <fullName evidence="9">LysR family transcriptional regulator</fullName>
    </submittedName>
</protein>
<accession>A0ABY3RD14</accession>
<dbReference type="InterPro" id="IPR036388">
    <property type="entry name" value="WH-like_DNA-bd_sf"/>
</dbReference>
<dbReference type="InterPro" id="IPR036390">
    <property type="entry name" value="WH_DNA-bd_sf"/>
</dbReference>
<feature type="region of interest" description="Disordered" evidence="7">
    <location>
        <begin position="309"/>
        <end position="331"/>
    </location>
</feature>
<evidence type="ECO:0000256" key="1">
    <source>
        <dbReference type="ARBA" id="ARBA00003502"/>
    </source>
</evidence>
<evidence type="ECO:0000256" key="3">
    <source>
        <dbReference type="ARBA" id="ARBA00022458"/>
    </source>
</evidence>
<evidence type="ECO:0000256" key="4">
    <source>
        <dbReference type="ARBA" id="ARBA00023015"/>
    </source>
</evidence>
<dbReference type="SUPFAM" id="SSF46785">
    <property type="entry name" value="Winged helix' DNA-binding domain"/>
    <property type="match status" value="1"/>
</dbReference>
<dbReference type="PRINTS" id="PR00039">
    <property type="entry name" value="HTHLYSR"/>
</dbReference>
<feature type="compositionally biased region" description="Basic residues" evidence="7">
    <location>
        <begin position="310"/>
        <end position="321"/>
    </location>
</feature>
<dbReference type="PROSITE" id="PS50931">
    <property type="entry name" value="HTH_LYSR"/>
    <property type="match status" value="1"/>
</dbReference>
<dbReference type="Gene3D" id="1.10.10.10">
    <property type="entry name" value="Winged helix-like DNA-binding domain superfamily/Winged helix DNA-binding domain"/>
    <property type="match status" value="1"/>
</dbReference>
<name>A0ABY3RD14_9BRAD</name>